<dbReference type="GO" id="GO:0016757">
    <property type="term" value="F:glycosyltransferase activity"/>
    <property type="evidence" value="ECO:0007669"/>
    <property type="project" value="UniProtKB-KW"/>
</dbReference>
<dbReference type="Gene3D" id="3.90.550.10">
    <property type="entry name" value="Spore Coat Polysaccharide Biosynthesis Protein SpsA, Chain A"/>
    <property type="match status" value="1"/>
</dbReference>
<evidence type="ECO:0000256" key="1">
    <source>
        <dbReference type="ARBA" id="ARBA00006739"/>
    </source>
</evidence>
<name>A0A1G2HIU2_9BACT</name>
<gene>
    <name evidence="5" type="ORF">A3H51_00195</name>
</gene>
<dbReference type="Pfam" id="PF00535">
    <property type="entry name" value="Glycos_transf_2"/>
    <property type="match status" value="1"/>
</dbReference>
<sequence>MNPKVFILLLNWNNWDQTKECLESLEFLNYSNFAVLLIDNGSDDNSLEKMREFQNQNPQMEIVILENGKNLGFGGGNNTGIDYALKHKADYVLLLNNDTFVAQDFLGRLVEVAQSNPKAGLLTPSIFFYDKRDLLWFGGKVSFNWWKMDKAVKMSLFKKPVSKNAKQIKIQFASGACMLIGREVLEKVGGFYPPYFLYFEDADLSFLILRAGYDLLWVPSSNIWHKVSATTLPKLGSASLHYYNTRNILLLAKRYGPFWVRYFYMHIWAIYKYIKQLLKILIGRNKKVSLAIKQGIEDYYRKRFGKYQNFR</sequence>
<organism evidence="5 6">
    <name type="scientific">Candidatus Spechtbacteria bacterium RIFCSPLOWO2_02_FULL_38_8</name>
    <dbReference type="NCBI Taxonomy" id="1802164"/>
    <lineage>
        <taxon>Bacteria</taxon>
        <taxon>Candidatus Spechtiibacteriota</taxon>
    </lineage>
</organism>
<keyword evidence="2" id="KW-0328">Glycosyltransferase</keyword>
<feature type="domain" description="Glycosyltransferase 2-like" evidence="4">
    <location>
        <begin position="11"/>
        <end position="188"/>
    </location>
</feature>
<keyword evidence="3" id="KW-0808">Transferase</keyword>
<dbReference type="InterPro" id="IPR001173">
    <property type="entry name" value="Glyco_trans_2-like"/>
</dbReference>
<evidence type="ECO:0000256" key="3">
    <source>
        <dbReference type="ARBA" id="ARBA00022679"/>
    </source>
</evidence>
<comment type="caution">
    <text evidence="5">The sequence shown here is derived from an EMBL/GenBank/DDBJ whole genome shotgun (WGS) entry which is preliminary data.</text>
</comment>
<dbReference type="Proteomes" id="UP000178509">
    <property type="component" value="Unassembled WGS sequence"/>
</dbReference>
<evidence type="ECO:0000313" key="5">
    <source>
        <dbReference type="EMBL" id="OGZ62190.1"/>
    </source>
</evidence>
<evidence type="ECO:0000259" key="4">
    <source>
        <dbReference type="Pfam" id="PF00535"/>
    </source>
</evidence>
<dbReference type="SUPFAM" id="SSF53448">
    <property type="entry name" value="Nucleotide-diphospho-sugar transferases"/>
    <property type="match status" value="1"/>
</dbReference>
<evidence type="ECO:0000313" key="6">
    <source>
        <dbReference type="Proteomes" id="UP000178509"/>
    </source>
</evidence>
<protein>
    <recommendedName>
        <fullName evidence="4">Glycosyltransferase 2-like domain-containing protein</fullName>
    </recommendedName>
</protein>
<proteinExistence type="inferred from homology"/>
<dbReference type="AlphaFoldDB" id="A0A1G2HIU2"/>
<comment type="similarity">
    <text evidence="1">Belongs to the glycosyltransferase 2 family.</text>
</comment>
<dbReference type="PANTHER" id="PTHR43179">
    <property type="entry name" value="RHAMNOSYLTRANSFERASE WBBL"/>
    <property type="match status" value="1"/>
</dbReference>
<accession>A0A1G2HIU2</accession>
<dbReference type="STRING" id="1802164.A3H51_00195"/>
<dbReference type="PANTHER" id="PTHR43179:SF12">
    <property type="entry name" value="GALACTOFURANOSYLTRANSFERASE GLFT2"/>
    <property type="match status" value="1"/>
</dbReference>
<dbReference type="InterPro" id="IPR029044">
    <property type="entry name" value="Nucleotide-diphossugar_trans"/>
</dbReference>
<evidence type="ECO:0000256" key="2">
    <source>
        <dbReference type="ARBA" id="ARBA00022676"/>
    </source>
</evidence>
<dbReference type="EMBL" id="MHOJ01000024">
    <property type="protein sequence ID" value="OGZ62190.1"/>
    <property type="molecule type" value="Genomic_DNA"/>
</dbReference>
<reference evidence="5 6" key="1">
    <citation type="journal article" date="2016" name="Nat. Commun.">
        <title>Thousands of microbial genomes shed light on interconnected biogeochemical processes in an aquifer system.</title>
        <authorList>
            <person name="Anantharaman K."/>
            <person name="Brown C.T."/>
            <person name="Hug L.A."/>
            <person name="Sharon I."/>
            <person name="Castelle C.J."/>
            <person name="Probst A.J."/>
            <person name="Thomas B.C."/>
            <person name="Singh A."/>
            <person name="Wilkins M.J."/>
            <person name="Karaoz U."/>
            <person name="Brodie E.L."/>
            <person name="Williams K.H."/>
            <person name="Hubbard S.S."/>
            <person name="Banfield J.F."/>
        </authorList>
    </citation>
    <scope>NUCLEOTIDE SEQUENCE [LARGE SCALE GENOMIC DNA]</scope>
</reference>
<dbReference type="CDD" id="cd04186">
    <property type="entry name" value="GT_2_like_c"/>
    <property type="match status" value="1"/>
</dbReference>